<dbReference type="PANTHER" id="PTHR32309:SF31">
    <property type="entry name" value="CAPSULAR EXOPOLYSACCHARIDE FAMILY"/>
    <property type="match status" value="1"/>
</dbReference>
<dbReference type="AlphaFoldDB" id="A0A3N1ZV20"/>
<dbReference type="InterPro" id="IPR050445">
    <property type="entry name" value="Bact_polysacc_biosynth/exp"/>
</dbReference>
<reference evidence="1 2" key="1">
    <citation type="submission" date="2018-11" db="EMBL/GenBank/DDBJ databases">
        <title>Sequencing the genomes of 1000 actinobacteria strains.</title>
        <authorList>
            <person name="Klenk H.-P."/>
        </authorList>
    </citation>
    <scope>NUCLEOTIDE SEQUENCE [LARGE SCALE GENOMIC DNA]</scope>
    <source>
        <strain evidence="1 2">DSM 10546</strain>
    </source>
</reference>
<name>A0A3N1ZV20_9ACTN</name>
<gene>
    <name evidence="1" type="ORF">EDD41_1931</name>
</gene>
<evidence type="ECO:0000313" key="1">
    <source>
        <dbReference type="EMBL" id="ROR54703.1"/>
    </source>
</evidence>
<dbReference type="Proteomes" id="UP000275749">
    <property type="component" value="Unassembled WGS sequence"/>
</dbReference>
<organism evidence="1 2">
    <name type="scientific">Luteococcus japonicus</name>
    <dbReference type="NCBI Taxonomy" id="33984"/>
    <lineage>
        <taxon>Bacteria</taxon>
        <taxon>Bacillati</taxon>
        <taxon>Actinomycetota</taxon>
        <taxon>Actinomycetes</taxon>
        <taxon>Propionibacteriales</taxon>
        <taxon>Propionibacteriaceae</taxon>
        <taxon>Luteococcus</taxon>
    </lineage>
</organism>
<dbReference type="EMBL" id="RKHG01000001">
    <property type="protein sequence ID" value="ROR54703.1"/>
    <property type="molecule type" value="Genomic_DNA"/>
</dbReference>
<proteinExistence type="predicted"/>
<protein>
    <submittedName>
        <fullName evidence="1">Mrp family chromosome partitioning ATPase</fullName>
    </submittedName>
</protein>
<sequence>MKLNRILRSLRRNVVPALVAGAVLGLLTTLGSYLLVKPTYTASNQILFQVAGMEKVQDPSLATNYATTLASSYTSMVNQPVITVPLAETVKLGQPALAANLTVVSPRTNMLATISYKDADEAKATQVVTEAGKLLEQAVDQTTDKVGTQPRISVVQQTVNTLETPGSAPTPISSLMKGAMVGLMTLIAWLLVRALLDNKVRVASDLSELDDSSVLAELHEPQDAALLARAIPFLQLGEPARILLAAARDDDGAEATAVATAQALAADSRNRVLLVDADLRHGLITRQLGVSGPGLSEFLSGQTDVPEISRTDGLSVLSSGALPPNPAELLSADRFATLLGQAGDHTHIVVASSGLLDHSDAALCATAVGGTVLVTRAGSSRESDVREAVALLDSVHAPFAGLVLDHQPAKVSSRRK</sequence>
<evidence type="ECO:0000313" key="2">
    <source>
        <dbReference type="Proteomes" id="UP000275749"/>
    </source>
</evidence>
<dbReference type="InterPro" id="IPR027417">
    <property type="entry name" value="P-loop_NTPase"/>
</dbReference>
<dbReference type="Gene3D" id="3.40.50.300">
    <property type="entry name" value="P-loop containing nucleotide triphosphate hydrolases"/>
    <property type="match status" value="1"/>
</dbReference>
<accession>A0A3N1ZV20</accession>
<comment type="caution">
    <text evidence="1">The sequence shown here is derived from an EMBL/GenBank/DDBJ whole genome shotgun (WGS) entry which is preliminary data.</text>
</comment>
<dbReference type="SUPFAM" id="SSF52540">
    <property type="entry name" value="P-loop containing nucleoside triphosphate hydrolases"/>
    <property type="match status" value="1"/>
</dbReference>
<dbReference type="PANTHER" id="PTHR32309">
    <property type="entry name" value="TYROSINE-PROTEIN KINASE"/>
    <property type="match status" value="1"/>
</dbReference>
<dbReference type="RefSeq" id="WP_123575731.1">
    <property type="nucleotide sequence ID" value="NZ_RKHG01000001.1"/>
</dbReference>